<accession>A0A1I3XDL2</accession>
<dbReference type="AlphaFoldDB" id="A0A1I3XDL2"/>
<proteinExistence type="predicted"/>
<sequence>MRYPSSFTAWTSIVSIAFFNQFLKIGVCVMGSLIRMDEGTICFFEPSVFLQLLEGVRCKVHGDAV</sequence>
<keyword evidence="1" id="KW-0472">Membrane</keyword>
<evidence type="ECO:0000313" key="3">
    <source>
        <dbReference type="Proteomes" id="UP000198915"/>
    </source>
</evidence>
<keyword evidence="1" id="KW-1133">Transmembrane helix</keyword>
<keyword evidence="3" id="KW-1185">Reference proteome</keyword>
<evidence type="ECO:0000313" key="2">
    <source>
        <dbReference type="EMBL" id="SFK17643.1"/>
    </source>
</evidence>
<protein>
    <submittedName>
        <fullName evidence="2">Uncharacterized protein</fullName>
    </submittedName>
</protein>
<feature type="transmembrane region" description="Helical" evidence="1">
    <location>
        <begin position="12"/>
        <end position="34"/>
    </location>
</feature>
<gene>
    <name evidence="2" type="ORF">SAMN05518846_109187</name>
</gene>
<dbReference type="EMBL" id="FORT01000009">
    <property type="protein sequence ID" value="SFK17643.1"/>
    <property type="molecule type" value="Genomic_DNA"/>
</dbReference>
<name>A0A1I3XDL2_9BACL</name>
<reference evidence="3" key="1">
    <citation type="submission" date="2016-10" db="EMBL/GenBank/DDBJ databases">
        <authorList>
            <person name="Varghese N."/>
            <person name="Submissions S."/>
        </authorList>
    </citation>
    <scope>NUCLEOTIDE SEQUENCE [LARGE SCALE GENOMIC DNA]</scope>
    <source>
        <strain evidence="3">OK042</strain>
    </source>
</reference>
<dbReference type="Proteomes" id="UP000198915">
    <property type="component" value="Unassembled WGS sequence"/>
</dbReference>
<organism evidence="2 3">
    <name type="scientific">Brevibacillus centrosporus</name>
    <dbReference type="NCBI Taxonomy" id="54910"/>
    <lineage>
        <taxon>Bacteria</taxon>
        <taxon>Bacillati</taxon>
        <taxon>Bacillota</taxon>
        <taxon>Bacilli</taxon>
        <taxon>Bacillales</taxon>
        <taxon>Paenibacillaceae</taxon>
        <taxon>Brevibacillus</taxon>
    </lineage>
</organism>
<keyword evidence="1" id="KW-0812">Transmembrane</keyword>
<evidence type="ECO:0000256" key="1">
    <source>
        <dbReference type="SAM" id="Phobius"/>
    </source>
</evidence>